<feature type="coiled-coil region" evidence="5">
    <location>
        <begin position="249"/>
        <end position="332"/>
    </location>
</feature>
<feature type="region of interest" description="Disordered" evidence="6">
    <location>
        <begin position="503"/>
        <end position="523"/>
    </location>
</feature>
<dbReference type="GO" id="GO:0050811">
    <property type="term" value="F:GABA receptor binding"/>
    <property type="evidence" value="ECO:0007669"/>
    <property type="project" value="TreeGrafter"/>
</dbReference>
<feature type="compositionally biased region" description="Basic and acidic residues" evidence="6">
    <location>
        <begin position="911"/>
        <end position="924"/>
    </location>
</feature>
<gene>
    <name evidence="9" type="ORF">Y1Q_0008759</name>
</gene>
<evidence type="ECO:0000313" key="9">
    <source>
        <dbReference type="EMBL" id="KYO33603.1"/>
    </source>
</evidence>
<keyword evidence="4" id="KW-0496">Mitochondrion</keyword>
<reference evidence="9 10" key="1">
    <citation type="journal article" date="2012" name="Genome Biol.">
        <title>Sequencing three crocodilian genomes to illuminate the evolution of archosaurs and amniotes.</title>
        <authorList>
            <person name="St John J.A."/>
            <person name="Braun E.L."/>
            <person name="Isberg S.R."/>
            <person name="Miles L.G."/>
            <person name="Chong A.Y."/>
            <person name="Gongora J."/>
            <person name="Dalzell P."/>
            <person name="Moran C."/>
            <person name="Bed'hom B."/>
            <person name="Abzhanov A."/>
            <person name="Burgess S.C."/>
            <person name="Cooksey A.M."/>
            <person name="Castoe T.A."/>
            <person name="Crawford N.G."/>
            <person name="Densmore L.D."/>
            <person name="Drew J.C."/>
            <person name="Edwards S.V."/>
            <person name="Faircloth B.C."/>
            <person name="Fujita M.K."/>
            <person name="Greenwold M.J."/>
            <person name="Hoffmann F.G."/>
            <person name="Howard J.M."/>
            <person name="Iguchi T."/>
            <person name="Janes D.E."/>
            <person name="Khan S.Y."/>
            <person name="Kohno S."/>
            <person name="de Koning A.J."/>
            <person name="Lance S.L."/>
            <person name="McCarthy F.M."/>
            <person name="McCormack J.E."/>
            <person name="Merchant M.E."/>
            <person name="Peterson D.G."/>
            <person name="Pollock D.D."/>
            <person name="Pourmand N."/>
            <person name="Raney B.J."/>
            <person name="Roessler K.A."/>
            <person name="Sanford J.R."/>
            <person name="Sawyer R.H."/>
            <person name="Schmidt C.J."/>
            <person name="Triplett E.W."/>
            <person name="Tuberville T.D."/>
            <person name="Venegas-Anaya M."/>
            <person name="Howard J.T."/>
            <person name="Jarvis E.D."/>
            <person name="Guillette L.J.Jr."/>
            <person name="Glenn T.C."/>
            <person name="Green R.E."/>
            <person name="Ray D.A."/>
        </authorList>
    </citation>
    <scope>NUCLEOTIDE SEQUENCE [LARGE SCALE GENOMIC DNA]</scope>
    <source>
        <strain evidence="9">KSC_2009_1</strain>
    </source>
</reference>
<dbReference type="GO" id="GO:0048311">
    <property type="term" value="P:mitochondrion distribution"/>
    <property type="evidence" value="ECO:0007669"/>
    <property type="project" value="TreeGrafter"/>
</dbReference>
<dbReference type="GO" id="GO:0098957">
    <property type="term" value="P:anterograde axonal transport of mitochondrion"/>
    <property type="evidence" value="ECO:0007669"/>
    <property type="project" value="TreeGrafter"/>
</dbReference>
<feature type="domain" description="HAP1 N-terminal" evidence="8">
    <location>
        <begin position="30"/>
        <end position="339"/>
    </location>
</feature>
<feature type="compositionally biased region" description="Low complexity" evidence="6">
    <location>
        <begin position="769"/>
        <end position="779"/>
    </location>
</feature>
<dbReference type="EMBL" id="AKHW03003682">
    <property type="protein sequence ID" value="KYO33603.1"/>
    <property type="molecule type" value="Genomic_DNA"/>
</dbReference>
<feature type="domain" description="Trafficking kinesin-binding protein C-terminal" evidence="7">
    <location>
        <begin position="400"/>
        <end position="552"/>
    </location>
</feature>
<dbReference type="PANTHER" id="PTHR15751:SF13">
    <property type="entry name" value="TRAFFICKING KINESIN-BINDING PROTEIN 2"/>
    <property type="match status" value="1"/>
</dbReference>
<dbReference type="SMART" id="SM01423">
    <property type="entry name" value="Milton"/>
    <property type="match status" value="1"/>
</dbReference>
<keyword evidence="3 5" id="KW-0175">Coiled coil</keyword>
<evidence type="ECO:0000259" key="7">
    <source>
        <dbReference type="SMART" id="SM01423"/>
    </source>
</evidence>
<feature type="coiled-coil region" evidence="5">
    <location>
        <begin position="115"/>
        <end position="149"/>
    </location>
</feature>
<evidence type="ECO:0000256" key="2">
    <source>
        <dbReference type="ARBA" id="ARBA00007007"/>
    </source>
</evidence>
<feature type="coiled-coil region" evidence="5">
    <location>
        <begin position="975"/>
        <end position="1075"/>
    </location>
</feature>
<keyword evidence="10" id="KW-1185">Reference proteome</keyword>
<evidence type="ECO:0000256" key="5">
    <source>
        <dbReference type="SAM" id="Coils"/>
    </source>
</evidence>
<feature type="region of interest" description="Disordered" evidence="6">
    <location>
        <begin position="748"/>
        <end position="783"/>
    </location>
</feature>
<comment type="similarity">
    <text evidence="2">Belongs to the milton family.</text>
</comment>
<evidence type="ECO:0000313" key="10">
    <source>
        <dbReference type="Proteomes" id="UP000050525"/>
    </source>
</evidence>
<feature type="compositionally biased region" description="Polar residues" evidence="6">
    <location>
        <begin position="507"/>
        <end position="523"/>
    </location>
</feature>
<dbReference type="GO" id="GO:0005739">
    <property type="term" value="C:mitochondrion"/>
    <property type="evidence" value="ECO:0007669"/>
    <property type="project" value="UniProtKB-SubCell"/>
</dbReference>
<feature type="coiled-coil region" evidence="5">
    <location>
        <begin position="185"/>
        <end position="212"/>
    </location>
</feature>
<name>A0A151N9U3_ALLMI</name>
<accession>A0A151N9U3</accession>
<evidence type="ECO:0000256" key="3">
    <source>
        <dbReference type="ARBA" id="ARBA00023054"/>
    </source>
</evidence>
<evidence type="ECO:0000256" key="1">
    <source>
        <dbReference type="ARBA" id="ARBA00004173"/>
    </source>
</evidence>
<dbReference type="AlphaFoldDB" id="A0A151N9U3"/>
<feature type="coiled-coil region" evidence="5">
    <location>
        <begin position="1111"/>
        <end position="1202"/>
    </location>
</feature>
<feature type="region of interest" description="Disordered" evidence="6">
    <location>
        <begin position="891"/>
        <end position="927"/>
    </location>
</feature>
<dbReference type="GO" id="GO:0030425">
    <property type="term" value="C:dendrite"/>
    <property type="evidence" value="ECO:0007669"/>
    <property type="project" value="TreeGrafter"/>
</dbReference>
<dbReference type="InterPro" id="IPR051946">
    <property type="entry name" value="Intracell_Traff-Reg"/>
</dbReference>
<dbReference type="SMART" id="SM01424">
    <property type="entry name" value="HAP1_N"/>
    <property type="match status" value="1"/>
</dbReference>
<evidence type="ECO:0008006" key="11">
    <source>
        <dbReference type="Google" id="ProtNLM"/>
    </source>
</evidence>
<dbReference type="GO" id="GO:0031410">
    <property type="term" value="C:cytoplasmic vesicle"/>
    <property type="evidence" value="ECO:0007669"/>
    <property type="project" value="TreeGrafter"/>
</dbReference>
<dbReference type="Pfam" id="PF12448">
    <property type="entry name" value="Milton"/>
    <property type="match status" value="1"/>
</dbReference>
<dbReference type="InterPro" id="IPR006933">
    <property type="entry name" value="HAP1_N"/>
</dbReference>
<dbReference type="GO" id="GO:0047496">
    <property type="term" value="P:vesicle transport along microtubule"/>
    <property type="evidence" value="ECO:0007669"/>
    <property type="project" value="TreeGrafter"/>
</dbReference>
<dbReference type="GO" id="GO:1904115">
    <property type="term" value="C:axon cytoplasm"/>
    <property type="evidence" value="ECO:0007669"/>
    <property type="project" value="GOC"/>
</dbReference>
<protein>
    <recommendedName>
        <fullName evidence="11">Trafficking kinesin-binding protein 2</fullName>
    </recommendedName>
</protein>
<sequence length="1257" mass="143271">MNFNHRDSESITDACSSEDVREIELVSMLEEQLPEYKLRVDSLYLYENQDWIQSPACPTHVPETISPVHAEETFRYMFLGTDNEEQITKTYSDVDLLKHLLAERDRDLELAARIGQALLKRNHLLTEQNEALEEQLGQTLDQVNQLQHELSKKDELLRIVSIASEESETDSSCSTPLRFNESFSVSHGLLQLDILQDKLKELEEENLALRSKACHLKTETITYEEKEQQLVSDCVKELREYPGETNVHIARMTEELSEKSEELVRYQEEISSLLSQIVDLQHKLKEHVIEKEELKLHLQASKDAQRQLTAELHELQDRNAECLGMLHELQEEVKYLRSKSSSASLCRPHSCGTFPAESLAAEIEGTMRKELNVDEESALSKQKVQQKRVFDTVKVANVTRGRSFSFPAPLPIPGSNRSSVVMTAKPFQSGLHQLESKIQLARRSNLEEIEKDTPKLGQPGTPADNDLTTALHRLSLRQQNYLSEKQFFEEEWQRKMRSLVDQKEESSGCSTPTESSLSLGTNSELMDFSGSSSSLRMFMPEKLQIVKPLEGSQTLFHWQQLAQPNLGTILDPRPGVVTKGFTLLPEDVVYHISDLEEDDEEEGEGGITFQVQQSFLKERTCPVPKPVSGIFLPSITSAPVPLTASNPGKCLSSTNSTFTFTTCRILHPSDITQVTPSSTYVPLSLGINGSSTVNTMVSSPAMSYRLSIGEFLTKRRDSTTTFSSTSSLAKLLQERGISAKAHDNPISEQLPLLQPPQTLPIPSTPPNSPSHSPHLSPLPFESRAHPSENFLASRPAETFLQEMYGLKPSHNPPDVGQLKMSLVERLKRLGIARAVKPPEAGLLLENMSHSVSSRCACWDPGNVKSKRLLKAKQGLQNLRPRSSPLGVILKDRNNLPSPVQPPNIPKKIFSTKKDGSQQRRREPPDASAEFVEISPGYKFTRSKEHLYVTLGEGFFERKRTADEPAPPSTPRAPVKLETEDIVADLEEQITQLTDMLEQLCRDHKASQKQMENEMEEKCNEIQKEHKNKIRELQETHSSELAELQECYRKELRTERATAQEKLEGLEKQYKYLRNAFRMYQDSISDEMEEKWLRRQAEWKKSERTEREKALLQQKQTLMKNFTKEIEEIKKLHQENSSMTDKLYQQEREEFIKQRQEDMATIEDLQKYREKLEIDLKEKNKAIEALSSALHTTQMELQNEKANVLALERSIQRRISVAEEKLEISSANLAVENFSLRRKLTVKNEESYIPRIQRKSQT</sequence>
<dbReference type="GO" id="GO:0006605">
    <property type="term" value="P:protein targeting"/>
    <property type="evidence" value="ECO:0007669"/>
    <property type="project" value="TreeGrafter"/>
</dbReference>
<evidence type="ECO:0000256" key="4">
    <source>
        <dbReference type="ARBA" id="ARBA00023128"/>
    </source>
</evidence>
<evidence type="ECO:0000256" key="6">
    <source>
        <dbReference type="SAM" id="MobiDB-lite"/>
    </source>
</evidence>
<dbReference type="InterPro" id="IPR022154">
    <property type="entry name" value="TRAK1/2_C"/>
</dbReference>
<comment type="subcellular location">
    <subcellularLocation>
        <location evidence="1">Mitochondrion</location>
    </subcellularLocation>
</comment>
<organism evidence="9 10">
    <name type="scientific">Alligator mississippiensis</name>
    <name type="common">American alligator</name>
    <dbReference type="NCBI Taxonomy" id="8496"/>
    <lineage>
        <taxon>Eukaryota</taxon>
        <taxon>Metazoa</taxon>
        <taxon>Chordata</taxon>
        <taxon>Craniata</taxon>
        <taxon>Vertebrata</taxon>
        <taxon>Euteleostomi</taxon>
        <taxon>Archelosauria</taxon>
        <taxon>Archosauria</taxon>
        <taxon>Crocodylia</taxon>
        <taxon>Alligatoridae</taxon>
        <taxon>Alligatorinae</taxon>
        <taxon>Alligator</taxon>
    </lineage>
</organism>
<dbReference type="STRING" id="8496.A0A151N9U3"/>
<dbReference type="PANTHER" id="PTHR15751">
    <property type="entry name" value="TRAFFICKING KINESIN-BINDING PROTEIN"/>
    <property type="match status" value="1"/>
</dbReference>
<proteinExistence type="inferred from homology"/>
<dbReference type="Pfam" id="PF04849">
    <property type="entry name" value="HAP1_N"/>
    <property type="match status" value="1"/>
</dbReference>
<evidence type="ECO:0000259" key="8">
    <source>
        <dbReference type="SMART" id="SM01424"/>
    </source>
</evidence>
<dbReference type="Proteomes" id="UP000050525">
    <property type="component" value="Unassembled WGS sequence"/>
</dbReference>
<comment type="caution">
    <text evidence="9">The sequence shown here is derived from an EMBL/GenBank/DDBJ whole genome shotgun (WGS) entry which is preliminary data.</text>
</comment>
<feature type="compositionally biased region" description="Pro residues" evidence="6">
    <location>
        <begin position="753"/>
        <end position="768"/>
    </location>
</feature>
<dbReference type="GO" id="GO:0017022">
    <property type="term" value="F:myosin binding"/>
    <property type="evidence" value="ECO:0007669"/>
    <property type="project" value="TreeGrafter"/>
</dbReference>
<dbReference type="GO" id="GO:0022008">
    <property type="term" value="P:neurogenesis"/>
    <property type="evidence" value="ECO:0007669"/>
    <property type="project" value="TreeGrafter"/>
</dbReference>